<protein>
    <submittedName>
        <fullName evidence="1">Uncharacterized protein</fullName>
    </submittedName>
</protein>
<dbReference type="AlphaFoldDB" id="A0A0M8PHC3"/>
<organism evidence="1 2">
    <name type="scientific">Penicillium nordicum</name>
    <dbReference type="NCBI Taxonomy" id="229535"/>
    <lineage>
        <taxon>Eukaryota</taxon>
        <taxon>Fungi</taxon>
        <taxon>Dikarya</taxon>
        <taxon>Ascomycota</taxon>
        <taxon>Pezizomycotina</taxon>
        <taxon>Eurotiomycetes</taxon>
        <taxon>Eurotiomycetidae</taxon>
        <taxon>Eurotiales</taxon>
        <taxon>Aspergillaceae</taxon>
        <taxon>Penicillium</taxon>
    </lineage>
</organism>
<gene>
    <name evidence="1" type="ORF">ACN38_g373</name>
</gene>
<comment type="caution">
    <text evidence="1">The sequence shown here is derived from an EMBL/GenBank/DDBJ whole genome shotgun (WGS) entry which is preliminary data.</text>
</comment>
<evidence type="ECO:0000313" key="2">
    <source>
        <dbReference type="Proteomes" id="UP000037696"/>
    </source>
</evidence>
<reference evidence="1 2" key="1">
    <citation type="submission" date="2015-08" db="EMBL/GenBank/DDBJ databases">
        <title>Genome sequencing of Penicillium nordicum.</title>
        <authorList>
            <person name="Nguyen H.D."/>
            <person name="Seifert K.A."/>
        </authorList>
    </citation>
    <scope>NUCLEOTIDE SEQUENCE [LARGE SCALE GENOMIC DNA]</scope>
    <source>
        <strain evidence="1 2">DAOMC 185683</strain>
    </source>
</reference>
<sequence length="97" mass="10652">MDPMDPLIGKPGIASLVRGTGRESLNKFFIYRMPNSEIHIQSSNPGLHTIPISESESMLGSFGIDLIAIDAAVKGDFWLGLIEFIILIIQCISEARH</sequence>
<keyword evidence="2" id="KW-1185">Reference proteome</keyword>
<accession>A0A0M8PHC3</accession>
<dbReference type="EMBL" id="LHQQ01000003">
    <property type="protein sequence ID" value="KOS48694.1"/>
    <property type="molecule type" value="Genomic_DNA"/>
</dbReference>
<dbReference type="Proteomes" id="UP000037696">
    <property type="component" value="Unassembled WGS sequence"/>
</dbReference>
<name>A0A0M8PHC3_9EURO</name>
<evidence type="ECO:0000313" key="1">
    <source>
        <dbReference type="EMBL" id="KOS48694.1"/>
    </source>
</evidence>
<proteinExistence type="predicted"/>